<evidence type="ECO:0000313" key="1">
    <source>
        <dbReference type="EMBL" id="PHH68795.1"/>
    </source>
</evidence>
<protein>
    <recommendedName>
        <fullName evidence="3">N-acetyltransferase domain-containing protein</fullName>
    </recommendedName>
</protein>
<dbReference type="SUPFAM" id="SSF55729">
    <property type="entry name" value="Acyl-CoA N-acyltransferases (Nat)"/>
    <property type="match status" value="1"/>
</dbReference>
<sequence>MAQVPYQQPSYTNGDLLNTTISTTLPKYLPHPLTPTFDTTHLVIRQLKETDEDAFLDLFAIPGALGDYITNPYENDLTPPERFDASLPDEYNHLFFNPYVFGVFIKTPDNREGELIGFGGEASGSSFRDHVPPYYLSHWPNLLLKFKREYWLDSASYVTEFITVLMDFWWQRVRIEAVGRNPRSMARDLPFIPRTNNYPEIFGATCLPEASRVLQEVGFDFVRRLDNGQEVWCDWYRDRD</sequence>
<organism evidence="1 2">
    <name type="scientific">Ophiocordyceps camponoti-rufipedis</name>
    <dbReference type="NCBI Taxonomy" id="2004952"/>
    <lineage>
        <taxon>Eukaryota</taxon>
        <taxon>Fungi</taxon>
        <taxon>Dikarya</taxon>
        <taxon>Ascomycota</taxon>
        <taxon>Pezizomycotina</taxon>
        <taxon>Sordariomycetes</taxon>
        <taxon>Hypocreomycetidae</taxon>
        <taxon>Hypocreales</taxon>
        <taxon>Ophiocordycipitaceae</taxon>
        <taxon>Ophiocordyceps</taxon>
    </lineage>
</organism>
<dbReference type="OrthoDB" id="4072826at2759"/>
<keyword evidence="2" id="KW-1185">Reference proteome</keyword>
<evidence type="ECO:0000313" key="2">
    <source>
        <dbReference type="Proteomes" id="UP000226431"/>
    </source>
</evidence>
<comment type="caution">
    <text evidence="1">The sequence shown here is derived from an EMBL/GenBank/DDBJ whole genome shotgun (WGS) entry which is preliminary data.</text>
</comment>
<gene>
    <name evidence="1" type="ORF">CDD80_7238</name>
</gene>
<proteinExistence type="predicted"/>
<reference evidence="1 2" key="1">
    <citation type="submission" date="2017-06" db="EMBL/GenBank/DDBJ databases">
        <title>Ant-infecting Ophiocordyceps genomes reveal a high diversity of potential behavioral manipulation genes and a possible major role for enterotoxins.</title>
        <authorList>
            <person name="De Bekker C."/>
            <person name="Evans H.C."/>
            <person name="Brachmann A."/>
            <person name="Hughes D.P."/>
        </authorList>
    </citation>
    <scope>NUCLEOTIDE SEQUENCE [LARGE SCALE GENOMIC DNA]</scope>
    <source>
        <strain evidence="1 2">Map16</strain>
    </source>
</reference>
<dbReference type="AlphaFoldDB" id="A0A2C5YH12"/>
<dbReference type="Gene3D" id="3.40.630.30">
    <property type="match status" value="1"/>
</dbReference>
<name>A0A2C5YH12_9HYPO</name>
<dbReference type="InterPro" id="IPR016181">
    <property type="entry name" value="Acyl_CoA_acyltransferase"/>
</dbReference>
<dbReference type="Proteomes" id="UP000226431">
    <property type="component" value="Unassembled WGS sequence"/>
</dbReference>
<evidence type="ECO:0008006" key="3">
    <source>
        <dbReference type="Google" id="ProtNLM"/>
    </source>
</evidence>
<dbReference type="EMBL" id="NJES01000883">
    <property type="protein sequence ID" value="PHH68795.1"/>
    <property type="molecule type" value="Genomic_DNA"/>
</dbReference>
<accession>A0A2C5YH12</accession>